<evidence type="ECO:0000313" key="5">
    <source>
        <dbReference type="EMBL" id="KAJ6405809.1"/>
    </source>
</evidence>
<sequence>MGSLQGPVICPTVRAKQAGNHAFPMTGPLVKARLVRSELWGFKGYKTKVGLASRQLKARRCNTVQCSLNSSSDGNGSTAENFNENDEDYVNSSVVEAVEVKSGSDGFVIKMRDGKTLKMCPQQPSRWASAGLCPASCNCIEDGRWNWSSSSNNCFGDAKCVAHGSSAQCPNLMLRNLAVGFQARPTMYQVVKDMVEKMGFEVKLVRVTKRVHEAYFAQLYLTKIGNETECVSFDLRPSDAINIAVRCKVPIQVNKYLAYSDGMRVMESGKSIQPPASEGLLFTELDRPTGTLWRCCSMERQAWSISIQEELEEIYVTVLAA</sequence>
<protein>
    <recommendedName>
        <fullName evidence="4">BFN domain-containing protein</fullName>
    </recommendedName>
</protein>
<dbReference type="GO" id="GO:0005634">
    <property type="term" value="C:nucleus"/>
    <property type="evidence" value="ECO:0007669"/>
    <property type="project" value="TreeGrafter"/>
</dbReference>
<dbReference type="PANTHER" id="PTHR15160:SF3">
    <property type="entry name" value="BIFUNCTIONAL NUCLEASE 1"/>
    <property type="match status" value="1"/>
</dbReference>
<dbReference type="InterPro" id="IPR036104">
    <property type="entry name" value="BFN_sf"/>
</dbReference>
<evidence type="ECO:0000256" key="1">
    <source>
        <dbReference type="ARBA" id="ARBA00009095"/>
    </source>
</evidence>
<dbReference type="GO" id="GO:0004518">
    <property type="term" value="F:nuclease activity"/>
    <property type="evidence" value="ECO:0007669"/>
    <property type="project" value="UniProtKB-UniRule"/>
</dbReference>
<dbReference type="SUPFAM" id="SSF103256">
    <property type="entry name" value="Hypothetical protein TM0160"/>
    <property type="match status" value="1"/>
</dbReference>
<evidence type="ECO:0000256" key="3">
    <source>
        <dbReference type="ARBA" id="ARBA00025428"/>
    </source>
</evidence>
<accession>A0AAD6NUU3</accession>
<dbReference type="Gene3D" id="3.10.690.10">
    <property type="entry name" value="Bifunctional nuclease domain"/>
    <property type="match status" value="1"/>
</dbReference>
<evidence type="ECO:0000259" key="4">
    <source>
        <dbReference type="PROSITE" id="PS51658"/>
    </source>
</evidence>
<reference evidence="5 6" key="1">
    <citation type="journal article" date="2023" name="Int. J. Mol. Sci.">
        <title>De Novo Assembly and Annotation of 11 Diverse Shrub Willow (Salix) Genomes Reveals Novel Gene Organization in Sex-Linked Regions.</title>
        <authorList>
            <person name="Hyden B."/>
            <person name="Feng K."/>
            <person name="Yates T.B."/>
            <person name="Jawdy S."/>
            <person name="Cereghino C."/>
            <person name="Smart L.B."/>
            <person name="Muchero W."/>
        </authorList>
    </citation>
    <scope>NUCLEOTIDE SEQUENCE [LARGE SCALE GENOMIC DNA]</scope>
    <source>
        <tissue evidence="5">Shoot tip</tissue>
    </source>
</reference>
<dbReference type="PROSITE" id="PS51658">
    <property type="entry name" value="BFN"/>
    <property type="match status" value="1"/>
</dbReference>
<evidence type="ECO:0000256" key="2">
    <source>
        <dbReference type="ARBA" id="ARBA00022722"/>
    </source>
</evidence>
<dbReference type="Proteomes" id="UP001162972">
    <property type="component" value="Chromosome 2"/>
</dbReference>
<organism evidence="5 6">
    <name type="scientific">Salix udensis</name>
    <dbReference type="NCBI Taxonomy" id="889485"/>
    <lineage>
        <taxon>Eukaryota</taxon>
        <taxon>Viridiplantae</taxon>
        <taxon>Streptophyta</taxon>
        <taxon>Embryophyta</taxon>
        <taxon>Tracheophyta</taxon>
        <taxon>Spermatophyta</taxon>
        <taxon>Magnoliopsida</taxon>
        <taxon>eudicotyledons</taxon>
        <taxon>Gunneridae</taxon>
        <taxon>Pentapetalae</taxon>
        <taxon>rosids</taxon>
        <taxon>fabids</taxon>
        <taxon>Malpighiales</taxon>
        <taxon>Salicaceae</taxon>
        <taxon>Saliceae</taxon>
        <taxon>Salix</taxon>
    </lineage>
</organism>
<dbReference type="InterPro" id="IPR003729">
    <property type="entry name" value="Bi_nuclease_dom"/>
</dbReference>
<dbReference type="EMBL" id="JAPFFJ010000017">
    <property type="protein sequence ID" value="KAJ6405809.1"/>
    <property type="molecule type" value="Genomic_DNA"/>
</dbReference>
<dbReference type="Pfam" id="PF02577">
    <property type="entry name" value="BFN_dom"/>
    <property type="match status" value="1"/>
</dbReference>
<keyword evidence="2" id="KW-0378">Hydrolase</keyword>
<name>A0AAD6NUU3_9ROSI</name>
<feature type="domain" description="BFN" evidence="4">
    <location>
        <begin position="89"/>
        <end position="265"/>
    </location>
</feature>
<comment type="caution">
    <text evidence="5">The sequence shown here is derived from an EMBL/GenBank/DDBJ whole genome shotgun (WGS) entry which is preliminary data.</text>
</comment>
<dbReference type="GO" id="GO:0016567">
    <property type="term" value="P:protein ubiquitination"/>
    <property type="evidence" value="ECO:0007669"/>
    <property type="project" value="TreeGrafter"/>
</dbReference>
<evidence type="ECO:0000313" key="6">
    <source>
        <dbReference type="Proteomes" id="UP001162972"/>
    </source>
</evidence>
<gene>
    <name evidence="5" type="ORF">OIU84_013722</name>
</gene>
<dbReference type="AlphaFoldDB" id="A0AAD6NUU3"/>
<dbReference type="GO" id="GO:0030891">
    <property type="term" value="C:VCB complex"/>
    <property type="evidence" value="ECO:0007669"/>
    <property type="project" value="TreeGrafter"/>
</dbReference>
<dbReference type="PANTHER" id="PTHR15160">
    <property type="entry name" value="VON HIPPEL-LINDAU PROTEIN"/>
    <property type="match status" value="1"/>
</dbReference>
<keyword evidence="2" id="KW-0540">Nuclease</keyword>
<comment type="function">
    <text evidence="3">Bifunctional nuclease with both RNase and DNase activities. Involved in basal defense response. Participates in abscisic acid-derived callose deposition following infection by a necrotrophic pathogen.</text>
</comment>
<comment type="similarity">
    <text evidence="1">Belongs to the bifunctional nuclease family.</text>
</comment>
<proteinExistence type="inferred from homology"/>
<keyword evidence="6" id="KW-1185">Reference proteome</keyword>